<proteinExistence type="predicted"/>
<name>A0ABX1RGN0_9PSEU</name>
<accession>A0ABX1RGN0</accession>
<dbReference type="SUPFAM" id="SSF53597">
    <property type="entry name" value="Dihydrofolate reductase-like"/>
    <property type="match status" value="1"/>
</dbReference>
<dbReference type="InterPro" id="IPR024072">
    <property type="entry name" value="DHFR-like_dom_sf"/>
</dbReference>
<dbReference type="PANTHER" id="PTHR38011:SF7">
    <property type="entry name" value="2,5-DIAMINO-6-RIBOSYLAMINO-4(3H)-PYRIMIDINONE 5'-PHOSPHATE REDUCTASE"/>
    <property type="match status" value="1"/>
</dbReference>
<gene>
    <name evidence="5" type="ORF">HF577_14345</name>
</gene>
<evidence type="ECO:0000256" key="3">
    <source>
        <dbReference type="ARBA" id="ARBA00023002"/>
    </source>
</evidence>
<sequence length="231" mass="24419">MSSRPYVLLSVATSVDGCIDDRSDQRLILSGAADLDRVDAERAGVDAILVGATTVRRDDPRLLIRSPERVAARVAAGRSAHPLRLTISSSGDLDPAARLFTTGPQERVVYVPTAAVGAAQARLGAVATVVGAGDPVDPRSILADLDGRGVRRLMVEGGTAVHTLFLTAGLVDEIHLVVAPFFVGDPGAPRFVGAGTFPHDVRHRMRLAEVRTVDDVVLLRYLLGDTDDDNG</sequence>
<evidence type="ECO:0000313" key="6">
    <source>
        <dbReference type="Proteomes" id="UP001296706"/>
    </source>
</evidence>
<dbReference type="Pfam" id="PF01872">
    <property type="entry name" value="RibD_C"/>
    <property type="match status" value="1"/>
</dbReference>
<keyword evidence="6" id="KW-1185">Reference proteome</keyword>
<organism evidence="5 6">
    <name type="scientific">Pseudonocardia xinjiangensis</name>
    <dbReference type="NCBI Taxonomy" id="75289"/>
    <lineage>
        <taxon>Bacteria</taxon>
        <taxon>Bacillati</taxon>
        <taxon>Actinomycetota</taxon>
        <taxon>Actinomycetes</taxon>
        <taxon>Pseudonocardiales</taxon>
        <taxon>Pseudonocardiaceae</taxon>
        <taxon>Pseudonocardia</taxon>
    </lineage>
</organism>
<reference evidence="5 6" key="1">
    <citation type="submission" date="2020-04" db="EMBL/GenBank/DDBJ databases">
        <authorList>
            <person name="Klaysubun C."/>
            <person name="Duangmal K."/>
            <person name="Lipun K."/>
        </authorList>
    </citation>
    <scope>NUCLEOTIDE SEQUENCE [LARGE SCALE GENOMIC DNA]</scope>
    <source>
        <strain evidence="5 6">JCM 11839</strain>
    </source>
</reference>
<feature type="domain" description="Bacterial bifunctional deaminase-reductase C-terminal" evidence="4">
    <location>
        <begin position="5"/>
        <end position="218"/>
    </location>
</feature>
<keyword evidence="2" id="KW-0521">NADP</keyword>
<evidence type="ECO:0000259" key="4">
    <source>
        <dbReference type="Pfam" id="PF01872"/>
    </source>
</evidence>
<dbReference type="Gene3D" id="3.40.430.10">
    <property type="entry name" value="Dihydrofolate Reductase, subunit A"/>
    <property type="match status" value="1"/>
</dbReference>
<dbReference type="InterPro" id="IPR002734">
    <property type="entry name" value="RibDG_C"/>
</dbReference>
<dbReference type="RefSeq" id="WP_169396336.1">
    <property type="nucleotide sequence ID" value="NZ_BAAAJH010000014.1"/>
</dbReference>
<evidence type="ECO:0000256" key="2">
    <source>
        <dbReference type="ARBA" id="ARBA00022857"/>
    </source>
</evidence>
<evidence type="ECO:0000313" key="5">
    <source>
        <dbReference type="EMBL" id="NMH78260.1"/>
    </source>
</evidence>
<dbReference type="PANTHER" id="PTHR38011">
    <property type="entry name" value="DIHYDROFOLATE REDUCTASE FAMILY PROTEIN (AFU_ORTHOLOGUE AFUA_8G06820)"/>
    <property type="match status" value="1"/>
</dbReference>
<protein>
    <submittedName>
        <fullName evidence="5">Deaminase</fullName>
    </submittedName>
</protein>
<dbReference type="EMBL" id="JAAXKY010000040">
    <property type="protein sequence ID" value="NMH78260.1"/>
    <property type="molecule type" value="Genomic_DNA"/>
</dbReference>
<evidence type="ECO:0000256" key="1">
    <source>
        <dbReference type="ARBA" id="ARBA00005104"/>
    </source>
</evidence>
<dbReference type="Proteomes" id="UP001296706">
    <property type="component" value="Unassembled WGS sequence"/>
</dbReference>
<comment type="pathway">
    <text evidence="1">Cofactor biosynthesis; riboflavin biosynthesis.</text>
</comment>
<comment type="caution">
    <text evidence="5">The sequence shown here is derived from an EMBL/GenBank/DDBJ whole genome shotgun (WGS) entry which is preliminary data.</text>
</comment>
<dbReference type="InterPro" id="IPR050765">
    <property type="entry name" value="Riboflavin_Biosynth_HTPR"/>
</dbReference>
<keyword evidence="3" id="KW-0560">Oxidoreductase</keyword>